<dbReference type="PROSITE" id="PS50076">
    <property type="entry name" value="DNAJ_2"/>
    <property type="match status" value="1"/>
</dbReference>
<dbReference type="InterPro" id="IPR024593">
    <property type="entry name" value="DUF3444"/>
</dbReference>
<evidence type="ECO:0000313" key="2">
    <source>
        <dbReference type="EMBL" id="KAI3955778.1"/>
    </source>
</evidence>
<comment type="caution">
    <text evidence="2">The sequence shown here is derived from an EMBL/GenBank/DDBJ whole genome shotgun (WGS) entry which is preliminary data.</text>
</comment>
<dbReference type="AlphaFoldDB" id="A0AAD4XXA7"/>
<dbReference type="EMBL" id="JAJJMB010001716">
    <property type="protein sequence ID" value="KAI3955778.1"/>
    <property type="molecule type" value="Genomic_DNA"/>
</dbReference>
<sequence>MVTNVHESRKAAIQRSVALILMKYNDYDGARKKLIEAQTSYPGIEYVDELIKLCDVACTAKSQGSGVDWYSVLGIIKTADMSDIDFKYKELMRTLEPIKNKFPEIQSALGLIGKDYSEFDSRGAASLVPCGSVKPLDIAHSGTVNVNMRATSQVSSGTKRNVSEGSDKSSLICNSVEQTMKRVRSLGGNDFEVMEETQSLNILVGKFCGQEASSGTAKRKTRLNEVEGSLGRSAEGAVKALVHKEPALEFHDFSNHKKAGVFTVGQFLAVYDQEKMPRLYAQILGIESCYKKETNSTDNILYVRWLRPAPINPDERKWHEAGLPVSCGFFKIDSVGKCNIGVISHLVSSFQEYHYSDKLFELYPREGEVWALYEEWKTFDWCSDPKTRTGCKFLLVEILSDYSPAAGVKVASLGKVAGYSTIFRRSGLSYQISAIKLFGFSHNIPVRSTGDMKGLFAGTVLDLIFQYYAPKF</sequence>
<dbReference type="Pfam" id="PF11926">
    <property type="entry name" value="DUF3444"/>
    <property type="match status" value="1"/>
</dbReference>
<dbReference type="Proteomes" id="UP001202328">
    <property type="component" value="Unassembled WGS sequence"/>
</dbReference>
<evidence type="ECO:0000259" key="1">
    <source>
        <dbReference type="PROSITE" id="PS50076"/>
    </source>
</evidence>
<dbReference type="PANTHER" id="PTHR47374">
    <property type="entry name" value="ENDOSOME ANTIGEN-LIKE PROTEIN, PUTATIVE (DUF3444)-RELATED"/>
    <property type="match status" value="1"/>
</dbReference>
<dbReference type="CDD" id="cd06257">
    <property type="entry name" value="DnaJ"/>
    <property type="match status" value="1"/>
</dbReference>
<reference evidence="2" key="1">
    <citation type="submission" date="2022-04" db="EMBL/GenBank/DDBJ databases">
        <title>A functionally conserved STORR gene fusion in Papaver species that diverged 16.8 million years ago.</title>
        <authorList>
            <person name="Catania T."/>
        </authorList>
    </citation>
    <scope>NUCLEOTIDE SEQUENCE</scope>
    <source>
        <strain evidence="2">S-188037</strain>
    </source>
</reference>
<protein>
    <recommendedName>
        <fullName evidence="1">J domain-containing protein</fullName>
    </recommendedName>
</protein>
<proteinExistence type="predicted"/>
<keyword evidence="3" id="KW-1185">Reference proteome</keyword>
<dbReference type="PANTHER" id="PTHR47374:SF2">
    <property type="entry name" value="OS01G0927400 PROTEIN"/>
    <property type="match status" value="1"/>
</dbReference>
<name>A0AAD4XXA7_9MAGN</name>
<accession>A0AAD4XXA7</accession>
<gene>
    <name evidence="2" type="ORF">MKW98_006138</name>
</gene>
<dbReference type="InterPro" id="IPR001623">
    <property type="entry name" value="DnaJ_domain"/>
</dbReference>
<evidence type="ECO:0000313" key="3">
    <source>
        <dbReference type="Proteomes" id="UP001202328"/>
    </source>
</evidence>
<organism evidence="2 3">
    <name type="scientific">Papaver atlanticum</name>
    <dbReference type="NCBI Taxonomy" id="357466"/>
    <lineage>
        <taxon>Eukaryota</taxon>
        <taxon>Viridiplantae</taxon>
        <taxon>Streptophyta</taxon>
        <taxon>Embryophyta</taxon>
        <taxon>Tracheophyta</taxon>
        <taxon>Spermatophyta</taxon>
        <taxon>Magnoliopsida</taxon>
        <taxon>Ranunculales</taxon>
        <taxon>Papaveraceae</taxon>
        <taxon>Papaveroideae</taxon>
        <taxon>Papaver</taxon>
    </lineage>
</organism>
<feature type="domain" description="J" evidence="1">
    <location>
        <begin position="68"/>
        <end position="123"/>
    </location>
</feature>